<dbReference type="AlphaFoldDB" id="A0A2X0IPP4"/>
<evidence type="ECO:0000313" key="10">
    <source>
        <dbReference type="Proteomes" id="UP000248889"/>
    </source>
</evidence>
<accession>A0A2X0IPP4</accession>
<dbReference type="InterPro" id="IPR013785">
    <property type="entry name" value="Aldolase_TIM"/>
</dbReference>
<dbReference type="Proteomes" id="UP000248889">
    <property type="component" value="Unassembled WGS sequence"/>
</dbReference>
<dbReference type="SUPFAM" id="SSF51445">
    <property type="entry name" value="(Trans)glycosidases"/>
    <property type="match status" value="1"/>
</dbReference>
<keyword evidence="2" id="KW-0732">Signal</keyword>
<dbReference type="EMBL" id="QKYN01000009">
    <property type="protein sequence ID" value="RAG87212.1"/>
    <property type="molecule type" value="Genomic_DNA"/>
</dbReference>
<feature type="domain" description="PLL-like beta propeller" evidence="8">
    <location>
        <begin position="496"/>
        <end position="673"/>
    </location>
</feature>
<reference evidence="9 10" key="1">
    <citation type="submission" date="2018-06" db="EMBL/GenBank/DDBJ databases">
        <title>Streptacidiphilus pinicola sp. nov., isolated from pine grove soil.</title>
        <authorList>
            <person name="Roh S.G."/>
            <person name="Park S."/>
            <person name="Kim M.-K."/>
            <person name="Yun B.-R."/>
            <person name="Park J."/>
            <person name="Kim M.J."/>
            <person name="Kim Y.S."/>
            <person name="Kim S.B."/>
        </authorList>
    </citation>
    <scope>NUCLEOTIDE SEQUENCE [LARGE SCALE GENOMIC DNA]</scope>
    <source>
        <strain evidence="9 10">MMS16-CNU450</strain>
    </source>
</reference>
<sequence length="712" mass="73847">MVVATAVQAEAAGHGTARSASASSPARRSAALVHHSASAAQSSPASYDSGLDPTPYMGWNTYYAIGGSPTESSVESVANSLVSTGLAAAGYNYVWLDGGWQASTPRNAQGQLVANPAEFPDGIAALASWLHARGLKLGIYTDAGVYNSADCGLGSGNYYQQDADQFASWGVDAIKVDFLCGIAEDMNPGPAFTQFSQAIAKSGRQMLLAVCNPLTSAWGTSNPSAYYAWNNYTFGPTIADSWRTDTDIAYGTPTAGEFANVLRNLDDNQAHPEATGPGHYNDPDNLIPMRPLSGGGYELDQTQSTAQFEMWAEMASPLVLGSDPRTLPQAMLNTLANPEIIAVDQDPLDVQGVAIASSSTGTVYSKVLSGTGRRAVVLLNRSSTAQSMSVQFAQAGLSGNVDVRDLTARADLGSSTTSYTTTVPADGTAMLLLSGTDALPGTALGGQASADPALVHVSDVNSAAFVRGANGALQEQTTTSSGAWSGTWTSLGGPVGGQIVGQPAAYAASNGSLDVFVLGTDSHAYRNTYANGSWSGWTSLGGSLADAPTVAYTGPTTWTLTGTGTDGQIWTLPAGGSWSAVAAPTGLSVYGRPSAVTDGTTTYMAVRTNDDAVWIDTSTAAGQWSGWTSLGGTVSASPTLLETQGRVYLFARASDYTTWEDNLTSGSWSGWFQRSEFTSDNYNGSFGAAAGDNGYAWITYRGIDGQVHLIEL</sequence>
<gene>
    <name evidence="9" type="ORF">DN069_02490</name>
</gene>
<evidence type="ECO:0000256" key="2">
    <source>
        <dbReference type="ARBA" id="ARBA00022729"/>
    </source>
</evidence>
<dbReference type="Pfam" id="PF17801">
    <property type="entry name" value="Melibiase_C"/>
    <property type="match status" value="1"/>
</dbReference>
<keyword evidence="10" id="KW-1185">Reference proteome</keyword>
<evidence type="ECO:0000259" key="8">
    <source>
        <dbReference type="Pfam" id="PF26607"/>
    </source>
</evidence>
<keyword evidence="5" id="KW-1015">Disulfide bond</keyword>
<dbReference type="SUPFAM" id="SSF51011">
    <property type="entry name" value="Glycosyl hydrolase domain"/>
    <property type="match status" value="1"/>
</dbReference>
<dbReference type="OrthoDB" id="9807519at2"/>
<feature type="region of interest" description="Disordered" evidence="6">
    <location>
        <begin position="13"/>
        <end position="37"/>
    </location>
</feature>
<comment type="catalytic activity">
    <reaction evidence="5">
        <text>Hydrolysis of terminal, non-reducing alpha-D-galactose residues in alpha-D-galactosides, including galactose oligosaccharides, galactomannans and galactolipids.</text>
        <dbReference type="EC" id="3.2.1.22"/>
    </reaction>
</comment>
<evidence type="ECO:0000259" key="7">
    <source>
        <dbReference type="Pfam" id="PF17801"/>
    </source>
</evidence>
<dbReference type="PANTHER" id="PTHR11452:SF75">
    <property type="entry name" value="ALPHA-GALACTOSIDASE MEL1"/>
    <property type="match status" value="1"/>
</dbReference>
<dbReference type="InterPro" id="IPR058502">
    <property type="entry name" value="PLL-like_beta-prop"/>
</dbReference>
<dbReference type="Gene3D" id="2.60.40.1180">
    <property type="entry name" value="Golgi alpha-mannosidase II"/>
    <property type="match status" value="1"/>
</dbReference>
<evidence type="ECO:0000256" key="1">
    <source>
        <dbReference type="ARBA" id="ARBA00009743"/>
    </source>
</evidence>
<feature type="compositionally biased region" description="Low complexity" evidence="6">
    <location>
        <begin position="17"/>
        <end position="37"/>
    </location>
</feature>
<dbReference type="CDD" id="cd14792">
    <property type="entry name" value="GH27"/>
    <property type="match status" value="1"/>
</dbReference>
<comment type="caution">
    <text evidence="9">The sequence shown here is derived from an EMBL/GenBank/DDBJ whole genome shotgun (WGS) entry which is preliminary data.</text>
</comment>
<dbReference type="SUPFAM" id="SSF89372">
    <property type="entry name" value="Fucose-specific lectin"/>
    <property type="match status" value="1"/>
</dbReference>
<dbReference type="PRINTS" id="PR00740">
    <property type="entry name" value="GLHYDRLASE27"/>
</dbReference>
<evidence type="ECO:0000256" key="3">
    <source>
        <dbReference type="ARBA" id="ARBA00022801"/>
    </source>
</evidence>
<dbReference type="Gene3D" id="3.20.20.70">
    <property type="entry name" value="Aldolase class I"/>
    <property type="match status" value="1"/>
</dbReference>
<organism evidence="9 10">
    <name type="scientific">Streptacidiphilus pinicola</name>
    <dbReference type="NCBI Taxonomy" id="2219663"/>
    <lineage>
        <taxon>Bacteria</taxon>
        <taxon>Bacillati</taxon>
        <taxon>Actinomycetota</taxon>
        <taxon>Actinomycetes</taxon>
        <taxon>Kitasatosporales</taxon>
        <taxon>Streptomycetaceae</taxon>
        <taxon>Streptacidiphilus</taxon>
    </lineage>
</organism>
<dbReference type="Pfam" id="PF26607">
    <property type="entry name" value="DUF8189"/>
    <property type="match status" value="1"/>
</dbReference>
<keyword evidence="4 5" id="KW-0326">Glycosidase</keyword>
<dbReference type="EC" id="3.2.1.22" evidence="5"/>
<evidence type="ECO:0000256" key="5">
    <source>
        <dbReference type="RuleBase" id="RU361168"/>
    </source>
</evidence>
<dbReference type="GO" id="GO:0004557">
    <property type="term" value="F:alpha-galactosidase activity"/>
    <property type="evidence" value="ECO:0007669"/>
    <property type="project" value="UniProtKB-EC"/>
</dbReference>
<dbReference type="InterPro" id="IPR017853">
    <property type="entry name" value="GH"/>
</dbReference>
<evidence type="ECO:0000256" key="6">
    <source>
        <dbReference type="SAM" id="MobiDB-lite"/>
    </source>
</evidence>
<protein>
    <recommendedName>
        <fullName evidence="5">Alpha-galactosidase</fullName>
        <ecNumber evidence="5">3.2.1.22</ecNumber>
    </recommendedName>
    <alternativeName>
        <fullName evidence="5">Melibiase</fullName>
    </alternativeName>
</protein>
<evidence type="ECO:0000256" key="4">
    <source>
        <dbReference type="ARBA" id="ARBA00023295"/>
    </source>
</evidence>
<feature type="domain" description="Alpha galactosidase C-terminal" evidence="7">
    <location>
        <begin position="363"/>
        <end position="433"/>
    </location>
</feature>
<dbReference type="InterPro" id="IPR041233">
    <property type="entry name" value="Melibiase_C"/>
</dbReference>
<dbReference type="InterPro" id="IPR013780">
    <property type="entry name" value="Glyco_hydro_b"/>
</dbReference>
<evidence type="ECO:0000313" key="9">
    <source>
        <dbReference type="EMBL" id="RAG87212.1"/>
    </source>
</evidence>
<dbReference type="GO" id="GO:0005975">
    <property type="term" value="P:carbohydrate metabolic process"/>
    <property type="evidence" value="ECO:0007669"/>
    <property type="project" value="InterPro"/>
</dbReference>
<keyword evidence="3 5" id="KW-0378">Hydrolase</keyword>
<name>A0A2X0IPP4_9ACTN</name>
<comment type="similarity">
    <text evidence="1 5">Belongs to the glycosyl hydrolase 27 family.</text>
</comment>
<dbReference type="Pfam" id="PF16499">
    <property type="entry name" value="Melibiase_2"/>
    <property type="match status" value="1"/>
</dbReference>
<dbReference type="InterPro" id="IPR002241">
    <property type="entry name" value="Glyco_hydro_27"/>
</dbReference>
<proteinExistence type="inferred from homology"/>
<dbReference type="PANTHER" id="PTHR11452">
    <property type="entry name" value="ALPHA-GALACTOSIDASE/ALPHA-N-ACETYLGALACTOSAMINIDASE"/>
    <property type="match status" value="1"/>
</dbReference>